<gene>
    <name evidence="1" type="ORF">BN860_08966g</name>
</gene>
<accession>A0A8J2SYQ9</accession>
<dbReference type="EMBL" id="HG316454">
    <property type="protein sequence ID" value="CDF87550.1"/>
    <property type="molecule type" value="Genomic_DNA"/>
</dbReference>
<dbReference type="OrthoDB" id="4035094at2759"/>
<sequence length="269" mass="31806">MNKDDPRTEKRRLRFSQEARDAILRDPLRDGSLLSRSSTSSARELQTSQQAREQLLLLLQSQKDRVLLEHGLRKLREIIVSVFQECKDDTNFLKLVHKTYNMSYDFFLEDRQFHKLGAVVLNFMATNFPCSPYRELYALHCSHVGSNLNECIKVLMGDPPSYKLDELHRQLILLSSIYVANMDSPSRWFQILMTLPTHLRKYLIAIPAYSHMRTRCLQHVRKCYNQISIDFLLKYWFHGMAIKSDIQHEWQAEVNCTSQMIVFRRRRGH</sequence>
<proteinExistence type="predicted"/>
<name>A0A8J2SYQ9_ZYGB2</name>
<reference evidence="2" key="1">
    <citation type="journal article" date="2013" name="Genome Announc.">
        <title>Genome sequence of the food spoilage yeast Zygosaccharomyces bailii CLIB 213(T).</title>
        <authorList>
            <person name="Galeote V."/>
            <person name="Bigey F."/>
            <person name="Devillers H."/>
            <person name="Neuveglise C."/>
            <person name="Dequin S."/>
        </authorList>
    </citation>
    <scope>NUCLEOTIDE SEQUENCE [LARGE SCALE GENOMIC DNA]</scope>
    <source>
        <strain evidence="2">CLIB 213 / ATCC 58445 / CBS 680 / CCRC 21525 / NBRC 1098 / NCYC 1416 / NRRL Y-2227</strain>
    </source>
</reference>
<dbReference type="AlphaFoldDB" id="A0A8J2SYQ9"/>
<evidence type="ECO:0000313" key="1">
    <source>
        <dbReference type="EMBL" id="CDF87550.1"/>
    </source>
</evidence>
<evidence type="ECO:0000313" key="2">
    <source>
        <dbReference type="Proteomes" id="UP000019375"/>
    </source>
</evidence>
<protein>
    <submittedName>
        <fullName evidence="1">BN860_08966g1_1</fullName>
    </submittedName>
</protein>
<keyword evidence="2" id="KW-1185">Reference proteome</keyword>
<organism evidence="1 2">
    <name type="scientific">Zygosaccharomyces bailii (strain CLIB 213 / ATCC 58445 / CBS 680 / BCRC 21525 / NBRC 1098 / NCYC 1416 / NRRL Y-2227)</name>
    <dbReference type="NCBI Taxonomy" id="1333698"/>
    <lineage>
        <taxon>Eukaryota</taxon>
        <taxon>Fungi</taxon>
        <taxon>Dikarya</taxon>
        <taxon>Ascomycota</taxon>
        <taxon>Saccharomycotina</taxon>
        <taxon>Saccharomycetes</taxon>
        <taxon>Saccharomycetales</taxon>
        <taxon>Saccharomycetaceae</taxon>
        <taxon>Zygosaccharomyces</taxon>
    </lineage>
</organism>
<dbReference type="Proteomes" id="UP000019375">
    <property type="component" value="Unassembled WGS sequence"/>
</dbReference>